<evidence type="ECO:0000256" key="2">
    <source>
        <dbReference type="ARBA" id="ARBA00023242"/>
    </source>
</evidence>
<dbReference type="GO" id="GO:0006950">
    <property type="term" value="P:response to stress"/>
    <property type="evidence" value="ECO:0007669"/>
    <property type="project" value="UniProtKB-ARBA"/>
</dbReference>
<evidence type="ECO:0000256" key="3">
    <source>
        <dbReference type="SAM" id="MobiDB-lite"/>
    </source>
</evidence>
<organism evidence="4 5">
    <name type="scientific">Kalanchoe fedtschenkoi</name>
    <name type="common">Lavender scallops</name>
    <name type="synonym">South American air plant</name>
    <dbReference type="NCBI Taxonomy" id="63787"/>
    <lineage>
        <taxon>Eukaryota</taxon>
        <taxon>Viridiplantae</taxon>
        <taxon>Streptophyta</taxon>
        <taxon>Embryophyta</taxon>
        <taxon>Tracheophyta</taxon>
        <taxon>Spermatophyta</taxon>
        <taxon>Magnoliopsida</taxon>
        <taxon>eudicotyledons</taxon>
        <taxon>Gunneridae</taxon>
        <taxon>Pentapetalae</taxon>
        <taxon>Saxifragales</taxon>
        <taxon>Crassulaceae</taxon>
        <taxon>Kalanchoe</taxon>
    </lineage>
</organism>
<dbReference type="InterPro" id="IPR051992">
    <property type="entry name" value="OxStress_Response_Reg"/>
</dbReference>
<dbReference type="EnsemblPlants" id="Kaladp0043s0269.1.v1.1">
    <property type="protein sequence ID" value="Kaladp0043s0269.1.v1.1"/>
    <property type="gene ID" value="Kaladp0043s0269.v1.1"/>
</dbReference>
<dbReference type="Gramene" id="Kaladp0043s0269.1.v1.1">
    <property type="protein sequence ID" value="Kaladp0043s0269.1.v1.1"/>
    <property type="gene ID" value="Kaladp0043s0269.v1.1"/>
</dbReference>
<proteinExistence type="predicted"/>
<dbReference type="OMA" id="KLYTPPR"/>
<feature type="compositionally biased region" description="Low complexity" evidence="3">
    <location>
        <begin position="41"/>
        <end position="59"/>
    </location>
</feature>
<feature type="region of interest" description="Disordered" evidence="3">
    <location>
        <begin position="41"/>
        <end position="79"/>
    </location>
</feature>
<evidence type="ECO:0000256" key="1">
    <source>
        <dbReference type="ARBA" id="ARBA00004123"/>
    </source>
</evidence>
<sequence>MGESNNMELLLKSHPSALPRGKLVRAHHSWMIMEEKEDLSNNMSSASSSFDSNGTSTSDDSSDLADDASSSPSSRSSAGPLYELSDLMAHLPIKRGLSKHYNGKSQSFTSLSKVVSVEDLAKKERFCRRKMKACKSMASGLDRKLSPTSPKPAICKKSSRNIYLPFVCHPTTKISCNSSFALPPSPRQSNLQY</sequence>
<feature type="compositionally biased region" description="Low complexity" evidence="3">
    <location>
        <begin position="67"/>
        <end position="77"/>
    </location>
</feature>
<name>A0A7N0TT54_KALFE</name>
<dbReference type="PANTHER" id="PTHR33172">
    <property type="entry name" value="OS08G0516900 PROTEIN"/>
    <property type="match status" value="1"/>
</dbReference>
<evidence type="ECO:0000313" key="5">
    <source>
        <dbReference type="Proteomes" id="UP000594263"/>
    </source>
</evidence>
<comment type="subcellular location">
    <subcellularLocation>
        <location evidence="1">Nucleus</location>
    </subcellularLocation>
</comment>
<dbReference type="GO" id="GO:0005634">
    <property type="term" value="C:nucleus"/>
    <property type="evidence" value="ECO:0007669"/>
    <property type="project" value="UniProtKB-SubCell"/>
</dbReference>
<dbReference type="AlphaFoldDB" id="A0A7N0TT54"/>
<dbReference type="PANTHER" id="PTHR33172:SF29">
    <property type="entry name" value="OS06G0559400 PROTEIN"/>
    <property type="match status" value="1"/>
</dbReference>
<reference evidence="4" key="1">
    <citation type="submission" date="2021-01" db="UniProtKB">
        <authorList>
            <consortium name="EnsemblPlants"/>
        </authorList>
    </citation>
    <scope>IDENTIFICATION</scope>
</reference>
<evidence type="ECO:0008006" key="6">
    <source>
        <dbReference type="Google" id="ProtNLM"/>
    </source>
</evidence>
<dbReference type="Proteomes" id="UP000594263">
    <property type="component" value="Unplaced"/>
</dbReference>
<keyword evidence="5" id="KW-1185">Reference proteome</keyword>
<protein>
    <recommendedName>
        <fullName evidence="6">Oxidative stress 3</fullName>
    </recommendedName>
</protein>
<keyword evidence="2" id="KW-0539">Nucleus</keyword>
<evidence type="ECO:0000313" key="4">
    <source>
        <dbReference type="EnsemblPlants" id="Kaladp0043s0269.1.v1.1"/>
    </source>
</evidence>
<accession>A0A7N0TT54</accession>